<keyword evidence="1" id="KW-0001">2Fe-2S</keyword>
<keyword evidence="2" id="KW-0479">Metal-binding</keyword>
<evidence type="ECO:0000256" key="3">
    <source>
        <dbReference type="ARBA" id="ARBA00023004"/>
    </source>
</evidence>
<dbReference type="GeneID" id="72187128"/>
<evidence type="ECO:0000313" key="8">
    <source>
        <dbReference type="EMBL" id="UPV74407.1"/>
    </source>
</evidence>
<dbReference type="Gene3D" id="2.102.10.10">
    <property type="entry name" value="Rieske [2Fe-2S] iron-sulphur domain"/>
    <property type="match status" value="1"/>
</dbReference>
<protein>
    <submittedName>
        <fullName evidence="8">Ubiquinol-cytochrome c reductase iron-sulfur subunit</fullName>
    </submittedName>
</protein>
<dbReference type="InterPro" id="IPR036922">
    <property type="entry name" value="Rieske_2Fe-2S_sf"/>
</dbReference>
<keyword evidence="4" id="KW-0411">Iron-sulfur</keyword>
<dbReference type="GO" id="GO:0046872">
    <property type="term" value="F:metal ion binding"/>
    <property type="evidence" value="ECO:0007669"/>
    <property type="project" value="UniProtKB-KW"/>
</dbReference>
<evidence type="ECO:0000256" key="5">
    <source>
        <dbReference type="ARBA" id="ARBA00023157"/>
    </source>
</evidence>
<evidence type="ECO:0000256" key="6">
    <source>
        <dbReference type="SAM" id="MobiDB-lite"/>
    </source>
</evidence>
<dbReference type="RefSeq" id="WP_248650453.1">
    <property type="nucleotide sequence ID" value="NZ_CP096659.1"/>
</dbReference>
<dbReference type="Proteomes" id="UP000830729">
    <property type="component" value="Chromosome"/>
</dbReference>
<dbReference type="InterPro" id="IPR017941">
    <property type="entry name" value="Rieske_2Fe-2S"/>
</dbReference>
<dbReference type="PROSITE" id="PS51318">
    <property type="entry name" value="TAT"/>
    <property type="match status" value="1"/>
</dbReference>
<keyword evidence="9" id="KW-1185">Reference proteome</keyword>
<dbReference type="GO" id="GO:0051537">
    <property type="term" value="F:2 iron, 2 sulfur cluster binding"/>
    <property type="evidence" value="ECO:0007669"/>
    <property type="project" value="UniProtKB-KW"/>
</dbReference>
<evidence type="ECO:0000256" key="1">
    <source>
        <dbReference type="ARBA" id="ARBA00022714"/>
    </source>
</evidence>
<dbReference type="AlphaFoldDB" id="A0A8U0HU29"/>
<dbReference type="EMBL" id="CP096659">
    <property type="protein sequence ID" value="UPV74407.1"/>
    <property type="molecule type" value="Genomic_DNA"/>
</dbReference>
<keyword evidence="3" id="KW-0408">Iron</keyword>
<reference evidence="8 9" key="1">
    <citation type="submission" date="2022-04" db="EMBL/GenBank/DDBJ databases">
        <title>Diverse halophilic archaea isolated from saline environments.</title>
        <authorList>
            <person name="Cui H.-L."/>
        </authorList>
    </citation>
    <scope>NUCLEOTIDE SEQUENCE [LARGE SCALE GENOMIC DNA]</scope>
    <source>
        <strain evidence="8 9">XZYJT49</strain>
    </source>
</reference>
<keyword evidence="5" id="KW-1015">Disulfide bond</keyword>
<dbReference type="InterPro" id="IPR014349">
    <property type="entry name" value="Rieske_Fe-S_prot"/>
</dbReference>
<name>A0A8U0HU29_9EURY</name>
<feature type="region of interest" description="Disordered" evidence="6">
    <location>
        <begin position="37"/>
        <end position="63"/>
    </location>
</feature>
<dbReference type="PROSITE" id="PS51296">
    <property type="entry name" value="RIESKE"/>
    <property type="match status" value="1"/>
</dbReference>
<proteinExistence type="predicted"/>
<dbReference type="SUPFAM" id="SSF50022">
    <property type="entry name" value="ISP domain"/>
    <property type="match status" value="1"/>
</dbReference>
<gene>
    <name evidence="8" type="ORF">M0R89_17975</name>
</gene>
<evidence type="ECO:0000256" key="2">
    <source>
        <dbReference type="ARBA" id="ARBA00022723"/>
    </source>
</evidence>
<sequence>MSESGDKYPEESGRRRFVKGVVGSATLAGLGTAAAAGIDTTTSPTGEGGGITQYYGPENVAGPAPRAMPQIPIEIDDEGFVKGIWPEPKTVTEQGREITVAEMELGGITYSSEWFQYCGVQTYPGVNPEADQDNFFRYASSPPYQWQQEEVEPGTKVNVSDFEDYATWGNGIGRDGLGKPALVTWRSQDVPPGGTMPVQLIRSTRVEAMTEQGNDWLSESTEQGFIANLNKCTHFCCVPGYKALGSSQRFNAANEIYCQCHQSVYDPYNIVEVSFVALPRPEED</sequence>
<dbReference type="PANTHER" id="PTHR10134">
    <property type="entry name" value="CYTOCHROME B-C1 COMPLEX SUBUNIT RIESKE, MITOCHONDRIAL"/>
    <property type="match status" value="1"/>
</dbReference>
<dbReference type="KEGG" id="halx:M0R89_17975"/>
<evidence type="ECO:0000313" key="9">
    <source>
        <dbReference type="Proteomes" id="UP000830729"/>
    </source>
</evidence>
<evidence type="ECO:0000259" key="7">
    <source>
        <dbReference type="PROSITE" id="PS51296"/>
    </source>
</evidence>
<organism evidence="8 9">
    <name type="scientific">Halorussus limi</name>
    <dbReference type="NCBI Taxonomy" id="2938695"/>
    <lineage>
        <taxon>Archaea</taxon>
        <taxon>Methanobacteriati</taxon>
        <taxon>Methanobacteriota</taxon>
        <taxon>Stenosarchaea group</taxon>
        <taxon>Halobacteria</taxon>
        <taxon>Halobacteriales</taxon>
        <taxon>Haladaptataceae</taxon>
        <taxon>Halorussus</taxon>
    </lineage>
</organism>
<feature type="domain" description="Rieske" evidence="7">
    <location>
        <begin position="182"/>
        <end position="284"/>
    </location>
</feature>
<evidence type="ECO:0000256" key="4">
    <source>
        <dbReference type="ARBA" id="ARBA00023014"/>
    </source>
</evidence>
<accession>A0A8U0HU29</accession>
<dbReference type="InterPro" id="IPR006311">
    <property type="entry name" value="TAT_signal"/>
</dbReference>